<feature type="region of interest" description="Disordered" evidence="1">
    <location>
        <begin position="53"/>
        <end position="76"/>
    </location>
</feature>
<organism evidence="2 3">
    <name type="scientific">Shewanella gaetbuli</name>
    <dbReference type="NCBI Taxonomy" id="220752"/>
    <lineage>
        <taxon>Bacteria</taxon>
        <taxon>Pseudomonadati</taxon>
        <taxon>Pseudomonadota</taxon>
        <taxon>Gammaproteobacteria</taxon>
        <taxon>Alteromonadales</taxon>
        <taxon>Shewanellaceae</taxon>
        <taxon>Shewanella</taxon>
    </lineage>
</organism>
<protein>
    <submittedName>
        <fullName evidence="2">DUF2188 domain-containing protein</fullName>
    </submittedName>
</protein>
<dbReference type="RefSeq" id="WP_248993811.1">
    <property type="nucleotide sequence ID" value="NZ_JAKIKP010000001.1"/>
</dbReference>
<dbReference type="Pfam" id="PF09954">
    <property type="entry name" value="DUF2188"/>
    <property type="match status" value="1"/>
</dbReference>
<comment type="caution">
    <text evidence="2">The sequence shown here is derived from an EMBL/GenBank/DDBJ whole genome shotgun (WGS) entry which is preliminary data.</text>
</comment>
<evidence type="ECO:0000313" key="2">
    <source>
        <dbReference type="EMBL" id="MCL1141118.1"/>
    </source>
</evidence>
<reference evidence="2" key="1">
    <citation type="submission" date="2022-01" db="EMBL/GenBank/DDBJ databases">
        <title>Whole genome-based taxonomy of the Shewanellaceae.</title>
        <authorList>
            <person name="Martin-Rodriguez A.J."/>
        </authorList>
    </citation>
    <scope>NUCLEOTIDE SEQUENCE</scope>
    <source>
        <strain evidence="2">DSM 16422</strain>
    </source>
</reference>
<dbReference type="InterPro" id="IPR018691">
    <property type="entry name" value="DUF2188"/>
</dbReference>
<sequence length="76" mass="8477">MSRKTTHVTPHKDGWQVKSGGSDRAYRVTKTKAEAEAIGRSFSQGRESEFIIHGRDGKIQRADSHGGDPFPPRDKK</sequence>
<evidence type="ECO:0000256" key="1">
    <source>
        <dbReference type="SAM" id="MobiDB-lite"/>
    </source>
</evidence>
<dbReference type="AlphaFoldDB" id="A0A9X1ZNH0"/>
<gene>
    <name evidence="2" type="ORF">L2672_00180</name>
</gene>
<keyword evidence="3" id="KW-1185">Reference proteome</keyword>
<proteinExistence type="predicted"/>
<evidence type="ECO:0000313" key="3">
    <source>
        <dbReference type="Proteomes" id="UP001139333"/>
    </source>
</evidence>
<dbReference type="Proteomes" id="UP001139333">
    <property type="component" value="Unassembled WGS sequence"/>
</dbReference>
<feature type="region of interest" description="Disordered" evidence="1">
    <location>
        <begin position="1"/>
        <end position="23"/>
    </location>
</feature>
<name>A0A9X1ZNH0_9GAMM</name>
<accession>A0A9X1ZNH0</accession>
<dbReference type="EMBL" id="JAKIKP010000001">
    <property type="protein sequence ID" value="MCL1141118.1"/>
    <property type="molecule type" value="Genomic_DNA"/>
</dbReference>